<evidence type="ECO:0000256" key="10">
    <source>
        <dbReference type="ARBA" id="ARBA00023159"/>
    </source>
</evidence>
<reference evidence="16 20" key="1">
    <citation type="journal article" date="2013" name="Vet. Microbiol.">
        <title>Cervus elaphus papillomavirus (CePV1): New insights on viral evolution in deer.</title>
        <authorList>
            <person name="Scagliarini A."/>
            <person name="Gallina L."/>
            <person name="Battilani M."/>
            <person name="Turrini F."/>
            <person name="Savini F."/>
            <person name="Lavazza A."/>
            <person name="Chiari M."/>
            <person name="Coradduzza E."/>
            <person name="Pell A."/>
            <person name="Erdelyi K."/>
            <person name="Alberti A."/>
        </authorList>
    </citation>
    <scope>NUCLEOTIDE SEQUENCE [LARGE SCALE GENOMIC DNA]</scope>
    <source>
        <strain evidence="16">IT 1127</strain>
    </source>
</reference>
<dbReference type="InterPro" id="IPR036050">
    <property type="entry name" value="Regulatory_protein_E2_N"/>
</dbReference>
<dbReference type="GO" id="GO:0003677">
    <property type="term" value="F:DNA binding"/>
    <property type="evidence" value="ECO:0007669"/>
    <property type="project" value="UniProtKB-UniRule"/>
</dbReference>
<feature type="region of interest" description="DNA-binding domain" evidence="12">
    <location>
        <begin position="322"/>
        <end position="407"/>
    </location>
</feature>
<dbReference type="EMBL" id="MN985322">
    <property type="protein sequence ID" value="QIQ60727.1"/>
    <property type="molecule type" value="Genomic_DNA"/>
</dbReference>
<dbReference type="InterPro" id="IPR000427">
    <property type="entry name" value="Papillomavirus_E2_C"/>
</dbReference>
<keyword evidence="3 12" id="KW-0678">Repressor</keyword>
<dbReference type="Pfam" id="PF00511">
    <property type="entry name" value="PPV_E2_C"/>
    <property type="match status" value="1"/>
</dbReference>
<reference evidence="19" key="3">
    <citation type="journal article" date="2020" name="Viruses">
        <title>A Comprehensive Study of Cutaneous Fibropapillomatosis in Free-Ranging Roe Deer (Capreolus capreolus) and Red Deer (Cervus elaphus): from Clinical Manifestations to Whole-Genome Sequencing of Papillomaviruses.</title>
        <authorList>
            <person name="Kmetec J."/>
            <person name="Kuhar U."/>
            <person name="Fajfar A.G."/>
            <person name="Vengust D.Z."/>
            <person name="Vengust G."/>
        </authorList>
    </citation>
    <scope>NUCLEOTIDE SEQUENCE</scope>
    <source>
        <strain evidence="19">64-14</strain>
    </source>
</reference>
<dbReference type="GO" id="GO:0042025">
    <property type="term" value="C:host cell nucleus"/>
    <property type="evidence" value="ECO:0007669"/>
    <property type="project" value="UniProtKB-SubCell"/>
</dbReference>
<evidence type="ECO:0000256" key="1">
    <source>
        <dbReference type="ARBA" id="ARBA00004147"/>
    </source>
</evidence>
<dbReference type="Gene3D" id="3.30.70.330">
    <property type="match status" value="1"/>
</dbReference>
<dbReference type="Gene3D" id="1.10.287.30">
    <property type="entry name" value="E2 (early) protein, N terminal domain, subdomain 1"/>
    <property type="match status" value="1"/>
</dbReference>
<dbReference type="EMBL" id="JQ744282">
    <property type="protein sequence ID" value="AFK32237.1"/>
    <property type="molecule type" value="Genomic_DNA"/>
</dbReference>
<dbReference type="SUPFAM" id="SSF51332">
    <property type="entry name" value="E2 regulatory, transactivation domain"/>
    <property type="match status" value="1"/>
</dbReference>
<feature type="region of interest" description="Disordered" evidence="13">
    <location>
        <begin position="217"/>
        <end position="304"/>
    </location>
</feature>
<comment type="similarity">
    <text evidence="2">Belongs to the papillomaviridae E8^E2C protein family.</text>
</comment>
<dbReference type="HAMAP" id="MF_04001">
    <property type="entry name" value="PPV_E2"/>
    <property type="match status" value="1"/>
</dbReference>
<dbReference type="GO" id="GO:0006275">
    <property type="term" value="P:regulation of DNA replication"/>
    <property type="evidence" value="ECO:0007669"/>
    <property type="project" value="UniProtKB-UniRule"/>
</dbReference>
<evidence type="ECO:0000313" key="20">
    <source>
        <dbReference type="Proteomes" id="UP000160364"/>
    </source>
</evidence>
<evidence type="ECO:0000256" key="13">
    <source>
        <dbReference type="SAM" id="MobiDB-lite"/>
    </source>
</evidence>
<dbReference type="GO" id="GO:0039693">
    <property type="term" value="P:viral DNA genome replication"/>
    <property type="evidence" value="ECO:0007669"/>
    <property type="project" value="UniProtKB-UniRule"/>
</dbReference>
<feature type="domain" description="Papillomavirus E2 C-terminal" evidence="15">
    <location>
        <begin position="325"/>
        <end position="399"/>
    </location>
</feature>
<gene>
    <name evidence="12" type="primary">E2</name>
</gene>
<keyword evidence="9 12" id="KW-0238">DNA-binding</keyword>
<keyword evidence="8 12" id="KW-0805">Transcription regulation</keyword>
<evidence type="ECO:0000256" key="4">
    <source>
        <dbReference type="ARBA" id="ARBA00022518"/>
    </source>
</evidence>
<feature type="compositionally biased region" description="Low complexity" evidence="13">
    <location>
        <begin position="257"/>
        <end position="280"/>
    </location>
</feature>
<dbReference type="Pfam" id="PF00508">
    <property type="entry name" value="PPV_E2_N"/>
    <property type="match status" value="1"/>
</dbReference>
<dbReference type="InterPro" id="IPR035975">
    <property type="entry name" value="E2/EBNA1_C_sf"/>
</dbReference>
<sequence length="407" mass="44991">MSAASERLLAAQEQQMELIEKNSQCLADHVIFWESVRSEQVLLYAARKKGLTMLGMCPVPACSVSAEKAKQAIEMQLLLTEMLETPWGQLPWSLCDTSWDRYVQEPKKCLKQGARIIEVEYDGNSSNKTWYTAWSALYMRTSTGWELYTGSADGLGLYFASMNGARTYYEFFSKDATRYGTTGTWIVRDGHNVFHSPSGPSPHLRHNLEGLWQHNYDPVSRGTDAPDRAVFDSSPRHSPFHGPFRAGQDRNRTTGRPSPYSSHSSGSAAGSNSSPALPSAVPLGDQRGEEGDSPPSPDSTEVTSQAAAAAAVTFNLFGTEGANQCILVTGNANQVKCYRFRIKKTHRHRYRDCTTTWWTVGDEGSERQGNATVLITFSSPDQRRDFLKAVPLPPGMVARGVTVTPDF</sequence>
<comment type="subcellular location">
    <subcellularLocation>
        <location evidence="1 12">Host nucleus</location>
    </subcellularLocation>
</comment>
<protein>
    <recommendedName>
        <fullName evidence="12">Regulatory protein E2</fullName>
    </recommendedName>
</protein>
<reference evidence="17" key="2">
    <citation type="journal article" date="2020" name="Front Vet Sci">
        <title>Epitheliotropic infections in wildlife ruminants from the central Alps and Stelvio National Park.</title>
        <authorList>
            <person name="Gallina L."/>
            <person name="Savini F."/>
            <person name="Casa G."/>
            <person name="Bertoletti I."/>
            <person name="Bianchi A."/>
            <person name="Gibelli L."/>
            <person name="Lelli D."/>
            <person name="Lavazza A."/>
            <person name="Scagliarini A."/>
        </authorList>
    </citation>
    <scope>NUCLEOTIDE SEQUENCE</scope>
    <source>
        <strain evidence="17">376</strain>
        <strain evidence="18">377</strain>
    </source>
</reference>
<evidence type="ECO:0000256" key="6">
    <source>
        <dbReference type="ARBA" id="ARBA00022562"/>
    </source>
</evidence>
<comment type="similarity">
    <text evidence="12">Belongs to the papillomaviridae E2 protein family.</text>
</comment>
<dbReference type="GO" id="GO:0000166">
    <property type="term" value="F:nucleotide binding"/>
    <property type="evidence" value="ECO:0007669"/>
    <property type="project" value="UniProtKB-UniRule"/>
</dbReference>
<dbReference type="InterPro" id="IPR042503">
    <property type="entry name" value="Regulatory_protein_E2_N_1"/>
</dbReference>
<evidence type="ECO:0000256" key="2">
    <source>
        <dbReference type="ARBA" id="ARBA00007794"/>
    </source>
</evidence>
<proteinExistence type="inferred from homology"/>
<evidence type="ECO:0000256" key="8">
    <source>
        <dbReference type="ARBA" id="ARBA00023015"/>
    </source>
</evidence>
<keyword evidence="5 12" id="KW-0597">Phosphoprotein</keyword>
<keyword evidence="11 12" id="KW-0804">Transcription</keyword>
<evidence type="ECO:0000256" key="7">
    <source>
        <dbReference type="ARBA" id="ARBA00022705"/>
    </source>
</evidence>
<comment type="PTM">
    <text evidence="12">Phosphorylated.</text>
</comment>
<dbReference type="GO" id="GO:0003700">
    <property type="term" value="F:DNA-binding transcription factor activity"/>
    <property type="evidence" value="ECO:0007669"/>
    <property type="project" value="UniProtKB-UniRule"/>
</dbReference>
<comment type="function">
    <text evidence="12">Plays a role in the initiation of viral DNA replication. A dimer of E2 interacts with a dimer of E1 in order to improve specificity of E1 DNA binding activity. Once the complex recognizes and binds DNA at specific sites, the E2 dimer is removed from DNA. E2 also regulates viral transcription through binding to the E2RE response element (5'-ACCNNNNNNGGT-3') present in multiple copies in the regulatory regions of the viral genome. Activates or represses transcription depending on E2RE's position with regards to proximal promoter elements including the TATA-box. Repression occurs by sterically hindering the assembly of the transcription initiation complex.</text>
</comment>
<dbReference type="SUPFAM" id="SSF54957">
    <property type="entry name" value="Viral DNA-binding domain"/>
    <property type="match status" value="1"/>
</dbReference>
<accession>I3RWJ9</accession>
<name>I3RWJ9_9PAPI</name>
<evidence type="ECO:0000259" key="15">
    <source>
        <dbReference type="Pfam" id="PF00511"/>
    </source>
</evidence>
<evidence type="ECO:0000256" key="12">
    <source>
        <dbReference type="HAMAP-Rule" id="MF_04001"/>
    </source>
</evidence>
<dbReference type="EMBL" id="MN985323">
    <property type="protein sequence ID" value="QIQ60736.1"/>
    <property type="molecule type" value="Genomic_DNA"/>
</dbReference>
<evidence type="ECO:0000256" key="11">
    <source>
        <dbReference type="ARBA" id="ARBA00023163"/>
    </source>
</evidence>
<keyword evidence="6 12" id="KW-1048">Host nucleus</keyword>
<comment type="subunit">
    <text evidence="12">Binds DNA as homodimer. Interacts with protein E1; this interaction greatly increases E1 DNA-binding activity. Interacts with protein L1; this interaction enhances E2-dependent replication and transcription activation. Interacts with protein L2; this interaction inhibits E2 transcriptional activity but not DNA replication function E2. Interacts with protein E7; this interaction inhibits E7 oncogenic activity. Interacts with host TAF1; this interaction modulates E2-dependent transcriptional regulation. Interacts with host BRD4; this interaction mediates E2 transcriptional activation function. Additionally, the interaction with host BRD4 on mitotic chromosomes mediates tethering of the viral genome. Interacts with host TOPBP1; this interaction is required for optimal viral DNA replication.</text>
</comment>
<keyword evidence="10 12" id="KW-0010">Activator</keyword>
<dbReference type="InterPro" id="IPR033668">
    <property type="entry name" value="Reg_prot_E2"/>
</dbReference>
<dbReference type="InterPro" id="IPR042504">
    <property type="entry name" value="Regulatory_protein_E2_N_2"/>
</dbReference>
<comment type="caution">
    <text evidence="12">Lacks conserved residue(s) required for the propagation of feature annotation.</text>
</comment>
<evidence type="ECO:0000256" key="9">
    <source>
        <dbReference type="ARBA" id="ARBA00023125"/>
    </source>
</evidence>
<evidence type="ECO:0000259" key="14">
    <source>
        <dbReference type="Pfam" id="PF00508"/>
    </source>
</evidence>
<evidence type="ECO:0000256" key="5">
    <source>
        <dbReference type="ARBA" id="ARBA00022553"/>
    </source>
</evidence>
<keyword evidence="7 12" id="KW-0235">DNA replication</keyword>
<dbReference type="InterPro" id="IPR012677">
    <property type="entry name" value="Nucleotide-bd_a/b_plait_sf"/>
</dbReference>
<dbReference type="Proteomes" id="UP000160364">
    <property type="component" value="Segment"/>
</dbReference>
<organism evidence="16 20">
    <name type="scientific">Cervus elaphus papillomavirus 1</name>
    <dbReference type="NCBI Taxonomy" id="1163699"/>
    <lineage>
        <taxon>Viruses</taxon>
        <taxon>Monodnaviria</taxon>
        <taxon>Shotokuvirae</taxon>
        <taxon>Cossaviricota</taxon>
        <taxon>Papovaviricetes</taxon>
        <taxon>Zurhausenvirales</taxon>
        <taxon>Papillomaviridae</taxon>
        <taxon>Firstpapillomavirinae</taxon>
        <taxon>Epsilonpapillomavirus</taxon>
        <taxon>Epsilonpapillomavirus 2</taxon>
    </lineage>
</organism>
<dbReference type="EMBL" id="MT755964">
    <property type="protein sequence ID" value="QNR09195.1"/>
    <property type="molecule type" value="Genomic_DNA"/>
</dbReference>
<evidence type="ECO:0000313" key="19">
    <source>
        <dbReference type="EMBL" id="QNR09195.1"/>
    </source>
</evidence>
<dbReference type="GO" id="GO:0006260">
    <property type="term" value="P:DNA replication"/>
    <property type="evidence" value="ECO:0007669"/>
    <property type="project" value="UniProtKB-KW"/>
</dbReference>
<evidence type="ECO:0000313" key="16">
    <source>
        <dbReference type="EMBL" id="AFK32237.1"/>
    </source>
</evidence>
<evidence type="ECO:0000256" key="3">
    <source>
        <dbReference type="ARBA" id="ARBA00022491"/>
    </source>
</evidence>
<feature type="domain" description="Papillomavirus E2 N-terminal" evidence="14">
    <location>
        <begin position="1"/>
        <end position="197"/>
    </location>
</feature>
<dbReference type="Gene3D" id="2.170.200.10">
    <property type="entry name" value="Papillomavirus E2 early protein domain"/>
    <property type="match status" value="1"/>
</dbReference>
<dbReference type="GO" id="GO:0006351">
    <property type="term" value="P:DNA-templated transcription"/>
    <property type="evidence" value="ECO:0007669"/>
    <property type="project" value="UniProtKB-UniRule"/>
</dbReference>
<keyword evidence="4 12" id="KW-0244">Early protein</keyword>
<dbReference type="InterPro" id="IPR001866">
    <property type="entry name" value="PPV_E2_N"/>
</dbReference>
<evidence type="ECO:0000313" key="17">
    <source>
        <dbReference type="EMBL" id="QIQ60727.1"/>
    </source>
</evidence>
<evidence type="ECO:0000313" key="18">
    <source>
        <dbReference type="EMBL" id="QIQ60736.1"/>
    </source>
</evidence>